<accession>A0A1M4ENK4</accession>
<dbReference type="InterPro" id="IPR012336">
    <property type="entry name" value="Thioredoxin-like_fold"/>
</dbReference>
<sequence>MKKRLMAIALACAAIAVLGVLAFSGPGVSSSGEVTLTRQADGSMVLADLGSDAPVLDVYEDFDCPVCKDMHAKVDPTIRKLAREGKVKVVFHTVTIFQEEPMRSNSIRAAAAARCVPAESWLAFRDQVYAMQPAPHGTASGYTVEELIGAARKAGASVDSCVTSQTYARAHLAETAKIPLQGTPTVVLDGQLLGNEAFDPAALERLITGGVGVRV</sequence>
<feature type="domain" description="Thioredoxin-like fold" evidence="2">
    <location>
        <begin position="51"/>
        <end position="207"/>
    </location>
</feature>
<dbReference type="Gene3D" id="3.40.30.10">
    <property type="entry name" value="Glutaredoxin"/>
    <property type="match status" value="1"/>
</dbReference>
<feature type="signal peptide" evidence="1">
    <location>
        <begin position="1"/>
        <end position="22"/>
    </location>
</feature>
<dbReference type="EMBL" id="LT559118">
    <property type="protein sequence ID" value="SBP00436.1"/>
    <property type="molecule type" value="Genomic_DNA"/>
</dbReference>
<dbReference type="SUPFAM" id="SSF52833">
    <property type="entry name" value="Thioredoxin-like"/>
    <property type="match status" value="1"/>
</dbReference>
<dbReference type="InterPro" id="IPR036249">
    <property type="entry name" value="Thioredoxin-like_sf"/>
</dbReference>
<protein>
    <submittedName>
        <fullName evidence="3">Putative membrane protein</fullName>
    </submittedName>
</protein>
<evidence type="ECO:0000259" key="2">
    <source>
        <dbReference type="Pfam" id="PF13462"/>
    </source>
</evidence>
<dbReference type="Pfam" id="PF13462">
    <property type="entry name" value="Thioredoxin_4"/>
    <property type="match status" value="1"/>
</dbReference>
<proteinExistence type="predicted"/>
<dbReference type="RefSeq" id="WP_225269027.1">
    <property type="nucleotide sequence ID" value="NZ_CP084058.1"/>
</dbReference>
<dbReference type="CDD" id="cd02972">
    <property type="entry name" value="DsbA_family"/>
    <property type="match status" value="1"/>
</dbReference>
<name>A0A1M4ENK4_9ACTN</name>
<reference evidence="3" key="1">
    <citation type="submission" date="2016-04" db="EMBL/GenBank/DDBJ databases">
        <authorList>
            <person name="Evans L.H."/>
            <person name="Alamgir A."/>
            <person name="Owens N."/>
            <person name="Weber N.D."/>
            <person name="Virtaneva K."/>
            <person name="Barbian K."/>
            <person name="Babar A."/>
            <person name="Rosenke K."/>
        </authorList>
    </citation>
    <scope>NUCLEOTIDE SEQUENCE</scope>
    <source>
        <strain evidence="3">Nono1</strain>
    </source>
</reference>
<organism evidence="3">
    <name type="scientific">Nonomuraea gerenzanensis</name>
    <dbReference type="NCBI Taxonomy" id="93944"/>
    <lineage>
        <taxon>Bacteria</taxon>
        <taxon>Bacillati</taxon>
        <taxon>Actinomycetota</taxon>
        <taxon>Actinomycetes</taxon>
        <taxon>Streptosporangiales</taxon>
        <taxon>Streptosporangiaceae</taxon>
        <taxon>Nonomuraea</taxon>
    </lineage>
</organism>
<feature type="chain" id="PRO_5009905368" evidence="1">
    <location>
        <begin position="23"/>
        <end position="215"/>
    </location>
</feature>
<gene>
    <name evidence="3" type="ORF">BN4615_P9952</name>
</gene>
<keyword evidence="1" id="KW-0732">Signal</keyword>
<evidence type="ECO:0000256" key="1">
    <source>
        <dbReference type="SAM" id="SignalP"/>
    </source>
</evidence>
<dbReference type="AlphaFoldDB" id="A0A1M4ENK4"/>
<evidence type="ECO:0000313" key="3">
    <source>
        <dbReference type="EMBL" id="SBP00436.1"/>
    </source>
</evidence>